<dbReference type="OrthoDB" id="474108at2"/>
<keyword evidence="2" id="KW-1185">Reference proteome</keyword>
<dbReference type="AlphaFoldDB" id="A0A3S0XW61"/>
<dbReference type="EMBL" id="RSCJ01000013">
    <property type="protein sequence ID" value="RUR79152.1"/>
    <property type="molecule type" value="Genomic_DNA"/>
</dbReference>
<accession>A0A3S0XW61</accession>
<name>A0A3S0XW61_CHLFR</name>
<evidence type="ECO:0000313" key="1">
    <source>
        <dbReference type="EMBL" id="RUR79152.1"/>
    </source>
</evidence>
<sequence length="631" mass="71223">MADTRCSIDELIRNKNPFAGHIVVRAAQIWGKSFPDVPSINCHASNAVFDAVEKVRKGQRETVSITITAEKGLGKSHIISRIRHRLQAENSALFIYMSKYDNLNQIHYQFLQTVTASLRAFRIQNVMQWQEIAAALLNETSKWNYTPQQYISSIYPNWLSRYSTKIVDKLTEVVIQAKPEITNPYLVKAILWTLSSVHANYANYWLSGLELTPAQAEVMGLPNPKTEDREAEALKFVRQILELTSDYRIPVICFDELDIVDMADNGFTAPQVVASLAKDLYNNLKRGVLLLAMYPDTWNYQIRSLPQAEAVIDRLVSEQSDRQPIVLKYLNSDDVVAVVNQWLKEFYEENQQTPTHSLYPFNEDKLRELGKSKPTIRALLKWCAENFVVSELNVSGKPSKKETHSVEPYFQQELANVEASIDALLDDEVAIAKALRLAFNSLIGETVEKVSIEAVEEVKASSADQGYIDFKIIGNKGKVKIGVDTIQQTGGRYVGAALKRLIEYKKFDITRGCLVRSKQINSGAAVAKDCLKKLLQEKGGEWVKLQSQDIKPLLAISFVYNCESYELTKEEVFDFIKQNKLAINNALIREILSDPCGQEPDNLTDDDLPMRIPQSLSDSTDDIDINLATVS</sequence>
<dbReference type="STRING" id="211165.GCA_000317285_06669"/>
<reference evidence="1 2" key="1">
    <citation type="journal article" date="2019" name="Genome Biol. Evol.">
        <title>Day and night: Metabolic profiles and evolutionary relationships of six axenic non-marine cyanobacteria.</title>
        <authorList>
            <person name="Will S.E."/>
            <person name="Henke P."/>
            <person name="Boedeker C."/>
            <person name="Huang S."/>
            <person name="Brinkmann H."/>
            <person name="Rohde M."/>
            <person name="Jarek M."/>
            <person name="Friedl T."/>
            <person name="Seufert S."/>
            <person name="Schumacher M."/>
            <person name="Overmann J."/>
            <person name="Neumann-Schaal M."/>
            <person name="Petersen J."/>
        </authorList>
    </citation>
    <scope>NUCLEOTIDE SEQUENCE [LARGE SCALE GENOMIC DNA]</scope>
    <source>
        <strain evidence="1 2">PCC 6912</strain>
    </source>
</reference>
<protein>
    <recommendedName>
        <fullName evidence="3">Orc1-like AAA ATPase domain-containing protein</fullName>
    </recommendedName>
</protein>
<dbReference type="Proteomes" id="UP000268857">
    <property type="component" value="Unassembled WGS sequence"/>
</dbReference>
<evidence type="ECO:0008006" key="3">
    <source>
        <dbReference type="Google" id="ProtNLM"/>
    </source>
</evidence>
<comment type="caution">
    <text evidence="1">The sequence shown here is derived from an EMBL/GenBank/DDBJ whole genome shotgun (WGS) entry which is preliminary data.</text>
</comment>
<gene>
    <name evidence="1" type="ORF">PCC6912_33260</name>
</gene>
<dbReference type="RefSeq" id="WP_016876114.1">
    <property type="nucleotide sequence ID" value="NZ_AJLN01000153.1"/>
</dbReference>
<evidence type="ECO:0000313" key="2">
    <source>
        <dbReference type="Proteomes" id="UP000268857"/>
    </source>
</evidence>
<proteinExistence type="predicted"/>
<organism evidence="1 2">
    <name type="scientific">Chlorogloeopsis fritschii PCC 6912</name>
    <dbReference type="NCBI Taxonomy" id="211165"/>
    <lineage>
        <taxon>Bacteria</taxon>
        <taxon>Bacillati</taxon>
        <taxon>Cyanobacteriota</taxon>
        <taxon>Cyanophyceae</taxon>
        <taxon>Nostocales</taxon>
        <taxon>Chlorogloeopsidaceae</taxon>
        <taxon>Chlorogloeopsis</taxon>
    </lineage>
</organism>